<dbReference type="Gene3D" id="3.40.50.300">
    <property type="entry name" value="P-loop containing nucleotide triphosphate hydrolases"/>
    <property type="match status" value="1"/>
</dbReference>
<sequence length="281" mass="31499">MRYACFVMGPAGSGKSTLVSSIINHGIITKRTISAINLDPAAEFFDYEPVLDIRDFIQVEDAMEDPELNLGPNGALVFCLEYLSGNMDWLQNELGADENDSDYLIFDCPGQIELYTHMDVMRRMVESLASWGFRVGGLFLIDANFMVDGGKFVSGSTAALSTMVNLEIPHINVLSKLDLLSPASRKRLDRFLDMDTQELTESEAIGRFGRKYHRLSQALGRVIEDYSLVRYFPLDITDEESISDLVLMLDTVLQYGEDEEVKTHDFDAPDEEPNETPSLPS</sequence>
<keyword evidence="5 7" id="KW-0378">Hydrolase</keyword>
<dbReference type="InterPro" id="IPR004130">
    <property type="entry name" value="Gpn"/>
</dbReference>
<evidence type="ECO:0000256" key="6">
    <source>
        <dbReference type="ARBA" id="ARBA00023134"/>
    </source>
</evidence>
<evidence type="ECO:0000313" key="9">
    <source>
        <dbReference type="EMBL" id="ACO11566.1"/>
    </source>
</evidence>
<dbReference type="GO" id="GO:0005524">
    <property type="term" value="F:ATP binding"/>
    <property type="evidence" value="ECO:0007669"/>
    <property type="project" value="UniProtKB-KW"/>
</dbReference>
<dbReference type="InterPro" id="IPR030228">
    <property type="entry name" value="Gpn3"/>
</dbReference>
<evidence type="ECO:0000256" key="8">
    <source>
        <dbReference type="SAM" id="MobiDB-lite"/>
    </source>
</evidence>
<gene>
    <name evidence="9" type="primary">ATPBC</name>
</gene>
<comment type="function">
    <text evidence="7">Small GTPase required for proper nuclear import of RNA polymerase II and III (RNAPII and RNAPIII). May act at an RNAP assembly step prior to nuclear import.</text>
</comment>
<dbReference type="PANTHER" id="PTHR21231:SF7">
    <property type="entry name" value="GPN-LOOP GTPASE 3"/>
    <property type="match status" value="1"/>
</dbReference>
<comment type="function">
    <text evidence="1">Small GTPase required for proper localization of RNA polymerase II (RNAPII). May act at an RNAP assembly step prior to nuclear import.</text>
</comment>
<name>C1BRB3_CALRO</name>
<evidence type="ECO:0000256" key="1">
    <source>
        <dbReference type="ARBA" id="ARBA00002411"/>
    </source>
</evidence>
<dbReference type="CDD" id="cd17872">
    <property type="entry name" value="GPN3"/>
    <property type="match status" value="1"/>
</dbReference>
<organism evidence="9">
    <name type="scientific">Caligus rogercresseyi</name>
    <name type="common">Sea louse</name>
    <dbReference type="NCBI Taxonomy" id="217165"/>
    <lineage>
        <taxon>Eukaryota</taxon>
        <taxon>Metazoa</taxon>
        <taxon>Ecdysozoa</taxon>
        <taxon>Arthropoda</taxon>
        <taxon>Crustacea</taxon>
        <taxon>Multicrustacea</taxon>
        <taxon>Hexanauplia</taxon>
        <taxon>Copepoda</taxon>
        <taxon>Siphonostomatoida</taxon>
        <taxon>Caligidae</taxon>
        <taxon>Caligus</taxon>
    </lineage>
</organism>
<dbReference type="GO" id="GO:0003924">
    <property type="term" value="F:GTPase activity"/>
    <property type="evidence" value="ECO:0007669"/>
    <property type="project" value="TreeGrafter"/>
</dbReference>
<keyword evidence="9" id="KW-0067">ATP-binding</keyword>
<evidence type="ECO:0000256" key="7">
    <source>
        <dbReference type="RuleBase" id="RU365059"/>
    </source>
</evidence>
<keyword evidence="4 7" id="KW-0547">Nucleotide-binding</keyword>
<dbReference type="SUPFAM" id="SSF52540">
    <property type="entry name" value="P-loop containing nucleoside triphosphate hydrolases"/>
    <property type="match status" value="1"/>
</dbReference>
<dbReference type="GO" id="GO:0005525">
    <property type="term" value="F:GTP binding"/>
    <property type="evidence" value="ECO:0007669"/>
    <property type="project" value="UniProtKB-KW"/>
</dbReference>
<reference evidence="9" key="1">
    <citation type="submission" date="2009-03" db="EMBL/GenBank/DDBJ databases">
        <title>Caligus rogercresseyi ESTs and full-length cDNAs.</title>
        <authorList>
            <person name="Yasuike M."/>
            <person name="von Schalburg K."/>
            <person name="Cooper G."/>
            <person name="Leong J."/>
            <person name="Jones S.R.M."/>
            <person name="Koop B.F."/>
        </authorList>
    </citation>
    <scope>NUCLEOTIDE SEQUENCE</scope>
    <source>
        <tissue evidence="9">Whole tissue</tissue>
    </source>
</reference>
<dbReference type="AlphaFoldDB" id="C1BRB3"/>
<proteinExistence type="evidence at transcript level"/>
<comment type="similarity">
    <text evidence="2 7">Belongs to the GPN-loop GTPase family.</text>
</comment>
<dbReference type="PANTHER" id="PTHR21231">
    <property type="entry name" value="XPA-BINDING PROTEIN 1-RELATED"/>
    <property type="match status" value="1"/>
</dbReference>
<dbReference type="InterPro" id="IPR027417">
    <property type="entry name" value="P-loop_NTPase"/>
</dbReference>
<protein>
    <recommendedName>
        <fullName evidence="3 7">GPN-loop GTPase 3</fullName>
    </recommendedName>
</protein>
<keyword evidence="6 7" id="KW-0342">GTP-binding</keyword>
<accession>C1BRB3</accession>
<dbReference type="Pfam" id="PF03029">
    <property type="entry name" value="ATP_bind_1"/>
    <property type="match status" value="1"/>
</dbReference>
<evidence type="ECO:0000256" key="4">
    <source>
        <dbReference type="ARBA" id="ARBA00022741"/>
    </source>
</evidence>
<evidence type="ECO:0000256" key="2">
    <source>
        <dbReference type="ARBA" id="ARBA00005290"/>
    </source>
</evidence>
<dbReference type="EMBL" id="BT077142">
    <property type="protein sequence ID" value="ACO11566.1"/>
    <property type="molecule type" value="mRNA"/>
</dbReference>
<feature type="region of interest" description="Disordered" evidence="8">
    <location>
        <begin position="260"/>
        <end position="281"/>
    </location>
</feature>
<evidence type="ECO:0000256" key="3">
    <source>
        <dbReference type="ARBA" id="ARBA00014587"/>
    </source>
</evidence>
<evidence type="ECO:0000256" key="5">
    <source>
        <dbReference type="ARBA" id="ARBA00022801"/>
    </source>
</evidence>
<comment type="subunit">
    <text evidence="7">Binds to RNA polymerase II (RNAPII).</text>
</comment>